<name>A0ABS8SBS1_DATST</name>
<sequence>MNKTVRLSTQEDIEEIRLTPITNTEGELGTHDENKRQEHLNTTEHLVPDGIVSGLNMPHQRAIDEQEPKLAKVQPSDEPDPSNETEQQEVQTILKGRVIDEEVLNEPGVVRLVEKLKYQEWDHLFVCLMPTVHELETGPSLKRKSHVTQLIVDLQNAPARVVSLGGENAQLKAKLKGAIDEISEREEKFLEEQMVHNSRIDKLLSLVEKTITPYSAKP</sequence>
<keyword evidence="3" id="KW-1185">Reference proteome</keyword>
<gene>
    <name evidence="2" type="ORF">HAX54_031276</name>
</gene>
<feature type="region of interest" description="Disordered" evidence="1">
    <location>
        <begin position="67"/>
        <end position="87"/>
    </location>
</feature>
<proteinExistence type="predicted"/>
<reference evidence="2 3" key="1">
    <citation type="journal article" date="2021" name="BMC Genomics">
        <title>Datura genome reveals duplications of psychoactive alkaloid biosynthetic genes and high mutation rate following tissue culture.</title>
        <authorList>
            <person name="Rajewski A."/>
            <person name="Carter-House D."/>
            <person name="Stajich J."/>
            <person name="Litt A."/>
        </authorList>
    </citation>
    <scope>NUCLEOTIDE SEQUENCE [LARGE SCALE GENOMIC DNA]</scope>
    <source>
        <strain evidence="2">AR-01</strain>
    </source>
</reference>
<comment type="caution">
    <text evidence="2">The sequence shown here is derived from an EMBL/GenBank/DDBJ whole genome shotgun (WGS) entry which is preliminary data.</text>
</comment>
<evidence type="ECO:0000256" key="1">
    <source>
        <dbReference type="SAM" id="MobiDB-lite"/>
    </source>
</evidence>
<evidence type="ECO:0000313" key="3">
    <source>
        <dbReference type="Proteomes" id="UP000823775"/>
    </source>
</evidence>
<accession>A0ABS8SBS1</accession>
<organism evidence="2 3">
    <name type="scientific">Datura stramonium</name>
    <name type="common">Jimsonweed</name>
    <name type="synonym">Common thornapple</name>
    <dbReference type="NCBI Taxonomy" id="4076"/>
    <lineage>
        <taxon>Eukaryota</taxon>
        <taxon>Viridiplantae</taxon>
        <taxon>Streptophyta</taxon>
        <taxon>Embryophyta</taxon>
        <taxon>Tracheophyta</taxon>
        <taxon>Spermatophyta</taxon>
        <taxon>Magnoliopsida</taxon>
        <taxon>eudicotyledons</taxon>
        <taxon>Gunneridae</taxon>
        <taxon>Pentapetalae</taxon>
        <taxon>asterids</taxon>
        <taxon>lamiids</taxon>
        <taxon>Solanales</taxon>
        <taxon>Solanaceae</taxon>
        <taxon>Solanoideae</taxon>
        <taxon>Datureae</taxon>
        <taxon>Datura</taxon>
    </lineage>
</organism>
<feature type="compositionally biased region" description="Basic and acidic residues" evidence="1">
    <location>
        <begin position="28"/>
        <end position="42"/>
    </location>
</feature>
<feature type="compositionally biased region" description="Acidic residues" evidence="1">
    <location>
        <begin position="77"/>
        <end position="87"/>
    </location>
</feature>
<dbReference type="EMBL" id="JACEIK010000395">
    <property type="protein sequence ID" value="MCD7456323.1"/>
    <property type="molecule type" value="Genomic_DNA"/>
</dbReference>
<evidence type="ECO:0000313" key="2">
    <source>
        <dbReference type="EMBL" id="MCD7456323.1"/>
    </source>
</evidence>
<feature type="region of interest" description="Disordered" evidence="1">
    <location>
        <begin position="17"/>
        <end position="43"/>
    </location>
</feature>
<protein>
    <submittedName>
        <fullName evidence="2">Uncharacterized protein</fullName>
    </submittedName>
</protein>
<dbReference type="Proteomes" id="UP000823775">
    <property type="component" value="Unassembled WGS sequence"/>
</dbReference>